<dbReference type="Proteomes" id="UP000319322">
    <property type="component" value="Unassembled WGS sequence"/>
</dbReference>
<comment type="caution">
    <text evidence="2">The sequence shown here is derived from an EMBL/GenBank/DDBJ whole genome shotgun (WGS) entry which is preliminary data.</text>
</comment>
<keyword evidence="1" id="KW-1133">Transmembrane helix</keyword>
<accession>A0A553UIT6</accession>
<proteinExistence type="predicted"/>
<organism evidence="2 3">
    <name type="scientific">Helicobacter mehlei</name>
    <dbReference type="NCBI Taxonomy" id="2316080"/>
    <lineage>
        <taxon>Bacteria</taxon>
        <taxon>Pseudomonadati</taxon>
        <taxon>Campylobacterota</taxon>
        <taxon>Epsilonproteobacteria</taxon>
        <taxon>Campylobacterales</taxon>
        <taxon>Helicobacteraceae</taxon>
        <taxon>Helicobacter</taxon>
    </lineage>
</organism>
<protein>
    <recommendedName>
        <fullName evidence="4">Holin</fullName>
    </recommendedName>
</protein>
<evidence type="ECO:0000313" key="2">
    <source>
        <dbReference type="EMBL" id="TSA80118.1"/>
    </source>
</evidence>
<dbReference type="InterPro" id="IPR032126">
    <property type="entry name" value="LydA_holin"/>
</dbReference>
<dbReference type="AlphaFoldDB" id="A0A553UIT6"/>
<keyword evidence="1" id="KW-0812">Transmembrane</keyword>
<evidence type="ECO:0000313" key="3">
    <source>
        <dbReference type="Proteomes" id="UP000319322"/>
    </source>
</evidence>
<keyword evidence="3" id="KW-1185">Reference proteome</keyword>
<feature type="transmembrane region" description="Helical" evidence="1">
    <location>
        <begin position="12"/>
        <end position="29"/>
    </location>
</feature>
<evidence type="ECO:0008006" key="4">
    <source>
        <dbReference type="Google" id="ProtNLM"/>
    </source>
</evidence>
<name>A0A553UIT6_9HELI</name>
<feature type="transmembrane region" description="Helical" evidence="1">
    <location>
        <begin position="38"/>
        <end position="57"/>
    </location>
</feature>
<reference evidence="2 3" key="3">
    <citation type="submission" date="2019-07" db="EMBL/GenBank/DDBJ databases">
        <authorList>
            <person name="Papic B."/>
        </authorList>
    </citation>
    <scope>NUCLEOTIDE SEQUENCE [LARGE SCALE GENOMIC DNA]</scope>
    <source>
        <strain evidence="2 3">L8b</strain>
    </source>
</reference>
<evidence type="ECO:0000256" key="1">
    <source>
        <dbReference type="SAM" id="Phobius"/>
    </source>
</evidence>
<dbReference type="OrthoDB" id="5329396at2"/>
<sequence length="93" mass="9880">MMNTHLEEMLELIPIALVGLLAGGLNYFNNAEQSARNALVVVLTSSFLCICAFGILSATDLPYLAKVGVSAAIGYLGLDNALEVVKKILGLRK</sequence>
<dbReference type="Pfam" id="PF16083">
    <property type="entry name" value="Phage_holin_3_3"/>
    <property type="match status" value="1"/>
</dbReference>
<keyword evidence="1" id="KW-0472">Membrane</keyword>
<dbReference type="EMBL" id="VKGC01000030">
    <property type="protein sequence ID" value="TSA80118.1"/>
    <property type="molecule type" value="Genomic_DNA"/>
</dbReference>
<gene>
    <name evidence="2" type="ORF">FNE76_07615</name>
</gene>
<reference evidence="2 3" key="2">
    <citation type="submission" date="2019-07" db="EMBL/GenBank/DDBJ databases">
        <title>Helicobacter labacensis sp. nov., Helicobacter mehlei sp. nov. and Helicobacter vulpis sp. nov., isolated from gastric mucosa of red fox (Vulpis vulpis).</title>
        <authorList>
            <person name="Kusar D."/>
            <person name="Gruntar I."/>
            <person name="Pate M."/>
            <person name="Zajc U."/>
            <person name="Ocepek M."/>
        </authorList>
    </citation>
    <scope>NUCLEOTIDE SEQUENCE [LARGE SCALE GENOMIC DNA]</scope>
    <source>
        <strain evidence="2 3">L8b</strain>
    </source>
</reference>
<reference evidence="3" key="1">
    <citation type="submission" date="2019-07" db="EMBL/GenBank/DDBJ databases">
        <title>Helicobacter labacensis sp. nov., Helicobacter mehlei sp. nov. and Helicobacter vulpis sp. nov., isolated from gastric mucosa of red fox (Vulpis vulpis).</title>
        <authorList>
            <person name="Papic B."/>
        </authorList>
    </citation>
    <scope>NUCLEOTIDE SEQUENCE [LARGE SCALE GENOMIC DNA]</scope>
    <source>
        <strain evidence="3">L8b</strain>
    </source>
</reference>